<evidence type="ECO:0000313" key="2">
    <source>
        <dbReference type="Proteomes" id="UP000887013"/>
    </source>
</evidence>
<evidence type="ECO:0000313" key="1">
    <source>
        <dbReference type="EMBL" id="GFT78712.1"/>
    </source>
</evidence>
<proteinExistence type="predicted"/>
<keyword evidence="2" id="KW-1185">Reference proteome</keyword>
<gene>
    <name evidence="1" type="ORF">NPIL_122001</name>
</gene>
<dbReference type="EMBL" id="BMAW01071605">
    <property type="protein sequence ID" value="GFT78712.1"/>
    <property type="molecule type" value="Genomic_DNA"/>
</dbReference>
<accession>A0A8X6U4X1</accession>
<name>A0A8X6U4X1_NEPPI</name>
<reference evidence="1" key="1">
    <citation type="submission" date="2020-08" db="EMBL/GenBank/DDBJ databases">
        <title>Multicomponent nature underlies the extraordinary mechanical properties of spider dragline silk.</title>
        <authorList>
            <person name="Kono N."/>
            <person name="Nakamura H."/>
            <person name="Mori M."/>
            <person name="Yoshida Y."/>
            <person name="Ohtoshi R."/>
            <person name="Malay A.D."/>
            <person name="Moran D.A.P."/>
            <person name="Tomita M."/>
            <person name="Numata K."/>
            <person name="Arakawa K."/>
        </authorList>
    </citation>
    <scope>NUCLEOTIDE SEQUENCE</scope>
</reference>
<comment type="caution">
    <text evidence="1">The sequence shown here is derived from an EMBL/GenBank/DDBJ whole genome shotgun (WGS) entry which is preliminary data.</text>
</comment>
<dbReference type="AlphaFoldDB" id="A0A8X6U4X1"/>
<sequence length="122" mass="14086">MRSRRHITYCLSALEFRTFISNLYSNLDVNINADVTTQAQSWPMCIWHTGLRNTRAEPQGASTRRDFLRFTLPGVTSLQTDTSDYLNILTREPHEFRMNSKSKDLKETMLGLLKPHESCTSC</sequence>
<protein>
    <submittedName>
        <fullName evidence="1">Uncharacterized protein</fullName>
    </submittedName>
</protein>
<dbReference type="Proteomes" id="UP000887013">
    <property type="component" value="Unassembled WGS sequence"/>
</dbReference>
<organism evidence="1 2">
    <name type="scientific">Nephila pilipes</name>
    <name type="common">Giant wood spider</name>
    <name type="synonym">Nephila maculata</name>
    <dbReference type="NCBI Taxonomy" id="299642"/>
    <lineage>
        <taxon>Eukaryota</taxon>
        <taxon>Metazoa</taxon>
        <taxon>Ecdysozoa</taxon>
        <taxon>Arthropoda</taxon>
        <taxon>Chelicerata</taxon>
        <taxon>Arachnida</taxon>
        <taxon>Araneae</taxon>
        <taxon>Araneomorphae</taxon>
        <taxon>Entelegynae</taxon>
        <taxon>Araneoidea</taxon>
        <taxon>Nephilidae</taxon>
        <taxon>Nephila</taxon>
    </lineage>
</organism>